<protein>
    <submittedName>
        <fullName evidence="1">Cyclase family protein</fullName>
    </submittedName>
</protein>
<dbReference type="PANTHER" id="PTHR31118">
    <property type="entry name" value="CYCLASE-LIKE PROTEIN 2"/>
    <property type="match status" value="1"/>
</dbReference>
<dbReference type="Pfam" id="PF04199">
    <property type="entry name" value="Cyclase"/>
    <property type="match status" value="1"/>
</dbReference>
<dbReference type="EMBL" id="JAMGBB010000001">
    <property type="protein sequence ID" value="MCL6741815.1"/>
    <property type="molecule type" value="Genomic_DNA"/>
</dbReference>
<dbReference type="SUPFAM" id="SSF102198">
    <property type="entry name" value="Putative cyclase"/>
    <property type="match status" value="1"/>
</dbReference>
<dbReference type="PANTHER" id="PTHR31118:SF32">
    <property type="entry name" value="KYNURENINE FORMAMIDASE"/>
    <property type="match status" value="1"/>
</dbReference>
<dbReference type="InterPro" id="IPR007325">
    <property type="entry name" value="KFase/CYL"/>
</dbReference>
<accession>A0ABT0SCK1</accession>
<gene>
    <name evidence="1" type="ORF">LZ518_11825</name>
</gene>
<dbReference type="Gene3D" id="3.50.30.50">
    <property type="entry name" value="Putative cyclase"/>
    <property type="match status" value="1"/>
</dbReference>
<reference evidence="1" key="1">
    <citation type="submission" date="2022-05" db="EMBL/GenBank/DDBJ databases">
        <authorList>
            <person name="Jo J.-H."/>
            <person name="Im W.-T."/>
        </authorList>
    </citation>
    <scope>NUCLEOTIDE SEQUENCE</scope>
    <source>
        <strain evidence="1">RB56-2</strain>
    </source>
</reference>
<evidence type="ECO:0000313" key="2">
    <source>
        <dbReference type="Proteomes" id="UP001165383"/>
    </source>
</evidence>
<dbReference type="InterPro" id="IPR037175">
    <property type="entry name" value="KFase_sf"/>
</dbReference>
<proteinExistence type="predicted"/>
<comment type="caution">
    <text evidence="1">The sequence shown here is derived from an EMBL/GenBank/DDBJ whole genome shotgun (WGS) entry which is preliminary data.</text>
</comment>
<keyword evidence="2" id="KW-1185">Reference proteome</keyword>
<dbReference type="Proteomes" id="UP001165383">
    <property type="component" value="Unassembled WGS sequence"/>
</dbReference>
<organism evidence="1 2">
    <name type="scientific">Sphingomonas brevis</name>
    <dbReference type="NCBI Taxonomy" id="2908206"/>
    <lineage>
        <taxon>Bacteria</taxon>
        <taxon>Pseudomonadati</taxon>
        <taxon>Pseudomonadota</taxon>
        <taxon>Alphaproteobacteria</taxon>
        <taxon>Sphingomonadales</taxon>
        <taxon>Sphingomonadaceae</taxon>
        <taxon>Sphingomonas</taxon>
    </lineage>
</organism>
<dbReference type="RefSeq" id="WP_249916181.1">
    <property type="nucleotide sequence ID" value="NZ_JAMGBB010000001.1"/>
</dbReference>
<name>A0ABT0SCK1_9SPHN</name>
<sequence>MADRAAERLIDLSHVIEEGMTTYKGLPGPHLCDFWTREASAANFDDGSSFQIGRIDMVANTGTYVDSPFHRYESGEDLSELPLESLADLDGFVVRRPFEQGLAVDADVFAGLDLRGKAVLVATGWDRHWRTDAYLTDHPYLTEAAARWLVDSAVAFVGIDSHNIDDTRVRARPVHSLLLGAGIPIGEHLTGLDRLPDSGFRFSAVPPKIKGMGTFPVRAFAVIS</sequence>
<evidence type="ECO:0000313" key="1">
    <source>
        <dbReference type="EMBL" id="MCL6741815.1"/>
    </source>
</evidence>